<evidence type="ECO:0000313" key="7">
    <source>
        <dbReference type="Proteomes" id="UP000027361"/>
    </source>
</evidence>
<dbReference type="AlphaFoldDB" id="A0A066VS08"/>
<name>A0A066VS08_TILAU</name>
<comment type="similarity">
    <text evidence="1">Belongs to the universal ribosomal protein uL6 family.</text>
</comment>
<evidence type="ECO:0000256" key="4">
    <source>
        <dbReference type="SAM" id="MobiDB-lite"/>
    </source>
</evidence>
<dbReference type="GeneID" id="25266555"/>
<dbReference type="Pfam" id="PF00347">
    <property type="entry name" value="Ribosomal_L6"/>
    <property type="match status" value="1"/>
</dbReference>
<dbReference type="EMBL" id="JMSN01000053">
    <property type="protein sequence ID" value="KDN44266.1"/>
    <property type="molecule type" value="Genomic_DNA"/>
</dbReference>
<dbReference type="InterPro" id="IPR002358">
    <property type="entry name" value="Ribosomal_uL6_CS"/>
</dbReference>
<dbReference type="InParanoid" id="A0A066VS08"/>
<dbReference type="InterPro" id="IPR000702">
    <property type="entry name" value="Ribosomal_uL6-like"/>
</dbReference>
<dbReference type="InterPro" id="IPR036789">
    <property type="entry name" value="Ribosomal_uL6-like_a/b-dom_sf"/>
</dbReference>
<dbReference type="RefSeq" id="XP_013242717.1">
    <property type="nucleotide sequence ID" value="XM_013387263.1"/>
</dbReference>
<dbReference type="GO" id="GO:0005762">
    <property type="term" value="C:mitochondrial large ribosomal subunit"/>
    <property type="evidence" value="ECO:0007669"/>
    <property type="project" value="TreeGrafter"/>
</dbReference>
<dbReference type="OMA" id="RIGVCYS"/>
<organism evidence="6 7">
    <name type="scientific">Tilletiaria anomala (strain ATCC 24038 / CBS 436.72 / UBC 951)</name>
    <dbReference type="NCBI Taxonomy" id="1037660"/>
    <lineage>
        <taxon>Eukaryota</taxon>
        <taxon>Fungi</taxon>
        <taxon>Dikarya</taxon>
        <taxon>Basidiomycota</taxon>
        <taxon>Ustilaginomycotina</taxon>
        <taxon>Exobasidiomycetes</taxon>
        <taxon>Georgefischeriales</taxon>
        <taxon>Tilletiariaceae</taxon>
        <taxon>Tilletiaria</taxon>
    </lineage>
</organism>
<dbReference type="GO" id="GO:0006412">
    <property type="term" value="P:translation"/>
    <property type="evidence" value="ECO:0007669"/>
    <property type="project" value="InterPro"/>
</dbReference>
<keyword evidence="7" id="KW-1185">Reference proteome</keyword>
<dbReference type="PROSITE" id="PS00525">
    <property type="entry name" value="RIBOSOMAL_L6_1"/>
    <property type="match status" value="1"/>
</dbReference>
<evidence type="ECO:0000259" key="5">
    <source>
        <dbReference type="Pfam" id="PF00347"/>
    </source>
</evidence>
<evidence type="ECO:0000256" key="3">
    <source>
        <dbReference type="ARBA" id="ARBA00023274"/>
    </source>
</evidence>
<evidence type="ECO:0000256" key="2">
    <source>
        <dbReference type="ARBA" id="ARBA00022980"/>
    </source>
</evidence>
<dbReference type="InterPro" id="IPR020040">
    <property type="entry name" value="Ribosomal_uL6_a/b-dom"/>
</dbReference>
<dbReference type="SUPFAM" id="SSF56053">
    <property type="entry name" value="Ribosomal protein L6"/>
    <property type="match status" value="1"/>
</dbReference>
<proteinExistence type="inferred from homology"/>
<dbReference type="Gene3D" id="3.90.930.12">
    <property type="entry name" value="Ribosomal protein L6, alpha-beta domain"/>
    <property type="match status" value="2"/>
</dbReference>
<dbReference type="PANTHER" id="PTHR11655">
    <property type="entry name" value="60S/50S RIBOSOMAL PROTEIN L6/L9"/>
    <property type="match status" value="1"/>
</dbReference>
<evidence type="ECO:0000256" key="1">
    <source>
        <dbReference type="ARBA" id="ARBA00009356"/>
    </source>
</evidence>
<sequence>MASPVASTSTGRGLWSAALSTPAQLRTPRALFAPAAAQVRHSHVGSAPLYVPPGTSLTILPTPPRPNPTRPVPDALKKAQTIVVEGPLGKCIVPLHECVRLRWESGAQEQTKGKGKAASAAQTEQPSAASPVKSGKENASGEPQKLTVSVLDPQQKTQRSKWGLTRALLNNALEGVQEGHSLILRFVGVGYRGAVEDEPFAAEVDLGDGNMGKPKRLNLRLGYSHPVVIPIPQGITATMPQPTRIVLKGTDKEKIGLFASQIRAWRKPEPYKGKGIFVGEETIKLRTAKKK</sequence>
<dbReference type="GO" id="GO:0019843">
    <property type="term" value="F:rRNA binding"/>
    <property type="evidence" value="ECO:0007669"/>
    <property type="project" value="InterPro"/>
</dbReference>
<dbReference type="Proteomes" id="UP000027361">
    <property type="component" value="Unassembled WGS sequence"/>
</dbReference>
<dbReference type="PANTHER" id="PTHR11655:SF14">
    <property type="entry name" value="LARGE RIBOSOMAL SUBUNIT PROTEIN UL6M"/>
    <property type="match status" value="1"/>
</dbReference>
<gene>
    <name evidence="6" type="ORF">K437DRAFT_274637</name>
</gene>
<feature type="region of interest" description="Disordered" evidence="4">
    <location>
        <begin position="106"/>
        <end position="156"/>
    </location>
</feature>
<reference evidence="6 7" key="1">
    <citation type="submission" date="2014-05" db="EMBL/GenBank/DDBJ databases">
        <title>Draft genome sequence of a rare smut relative, Tilletiaria anomala UBC 951.</title>
        <authorList>
            <consortium name="DOE Joint Genome Institute"/>
            <person name="Toome M."/>
            <person name="Kuo A."/>
            <person name="Henrissat B."/>
            <person name="Lipzen A."/>
            <person name="Tritt A."/>
            <person name="Yoshinaga Y."/>
            <person name="Zane M."/>
            <person name="Barry K."/>
            <person name="Grigoriev I.V."/>
            <person name="Spatafora J.W."/>
            <person name="Aimea M.C."/>
        </authorList>
    </citation>
    <scope>NUCLEOTIDE SEQUENCE [LARGE SCALE GENOMIC DNA]</scope>
    <source>
        <strain evidence="6 7">UBC 951</strain>
    </source>
</reference>
<dbReference type="HOGENOM" id="CLU_065464_1_0_1"/>
<feature type="domain" description="Large ribosomal subunit protein uL6 alpha-beta" evidence="5">
    <location>
        <begin position="213"/>
        <end position="276"/>
    </location>
</feature>
<comment type="caution">
    <text evidence="6">The sequence shown here is derived from an EMBL/GenBank/DDBJ whole genome shotgun (WGS) entry which is preliminary data.</text>
</comment>
<dbReference type="GO" id="GO:0003735">
    <property type="term" value="F:structural constituent of ribosome"/>
    <property type="evidence" value="ECO:0007669"/>
    <property type="project" value="InterPro"/>
</dbReference>
<accession>A0A066VS08</accession>
<keyword evidence="2 6" id="KW-0689">Ribosomal protein</keyword>
<keyword evidence="3" id="KW-0687">Ribonucleoprotein</keyword>
<evidence type="ECO:0000313" key="6">
    <source>
        <dbReference type="EMBL" id="KDN44266.1"/>
    </source>
</evidence>
<dbReference type="OrthoDB" id="540873at2759"/>
<dbReference type="STRING" id="1037660.A0A066VS08"/>
<protein>
    <submittedName>
        <fullName evidence="6">Ribosomal protein L6</fullName>
    </submittedName>
</protein>